<protein>
    <submittedName>
        <fullName evidence="2">Uncharacterized protein</fullName>
    </submittedName>
</protein>
<comment type="caution">
    <text evidence="2">The sequence shown here is derived from an EMBL/GenBank/DDBJ whole genome shotgun (WGS) entry which is preliminary data.</text>
</comment>
<evidence type="ECO:0000256" key="1">
    <source>
        <dbReference type="SAM" id="MobiDB-lite"/>
    </source>
</evidence>
<organism evidence="2">
    <name type="scientific">Mycobacterium xenopi 4042</name>
    <dbReference type="NCBI Taxonomy" id="1299334"/>
    <lineage>
        <taxon>Bacteria</taxon>
        <taxon>Bacillati</taxon>
        <taxon>Actinomycetota</taxon>
        <taxon>Actinomycetes</taxon>
        <taxon>Mycobacteriales</taxon>
        <taxon>Mycobacteriaceae</taxon>
        <taxon>Mycobacterium</taxon>
    </lineage>
</organism>
<gene>
    <name evidence="2" type="ORF">I553_0070</name>
</gene>
<feature type="compositionally biased region" description="Basic and acidic residues" evidence="1">
    <location>
        <begin position="19"/>
        <end position="30"/>
    </location>
</feature>
<evidence type="ECO:0000313" key="2">
    <source>
        <dbReference type="EMBL" id="EUA44132.1"/>
    </source>
</evidence>
<accession>X8BJ48</accession>
<sequence>MGTVVDGRVHPVHPFHGARLIEVEQPKDQPRGSGVVSSPTSRSGRAR</sequence>
<proteinExistence type="predicted"/>
<dbReference type="EMBL" id="JAOB01000037">
    <property type="protein sequence ID" value="EUA44132.1"/>
    <property type="molecule type" value="Genomic_DNA"/>
</dbReference>
<reference evidence="2" key="1">
    <citation type="submission" date="2014-01" db="EMBL/GenBank/DDBJ databases">
        <authorList>
            <person name="Brown-Elliot B."/>
            <person name="Wallace R."/>
            <person name="Lenaerts A."/>
            <person name="Ordway D."/>
            <person name="DeGroote M.A."/>
            <person name="Parker T."/>
            <person name="Sizemore C."/>
            <person name="Tallon L.J."/>
            <person name="Sadzewicz L.K."/>
            <person name="Sengamalay N."/>
            <person name="Fraser C.M."/>
            <person name="Hine E."/>
            <person name="Shefchek K.A."/>
            <person name="Das S.P."/>
            <person name="Tettelin H."/>
        </authorList>
    </citation>
    <scope>NUCLEOTIDE SEQUENCE [LARGE SCALE GENOMIC DNA]</scope>
    <source>
        <strain evidence="2">4042</strain>
    </source>
</reference>
<feature type="compositionally biased region" description="Polar residues" evidence="1">
    <location>
        <begin position="35"/>
        <end position="47"/>
    </location>
</feature>
<name>X8BJ48_MYCXE</name>
<feature type="region of interest" description="Disordered" evidence="1">
    <location>
        <begin position="1"/>
        <end position="47"/>
    </location>
</feature>
<dbReference type="AlphaFoldDB" id="X8BJ48"/>